<reference evidence="2 3" key="1">
    <citation type="submission" date="2016-03" db="EMBL/GenBank/DDBJ databases">
        <title>Draft genome sequence of the Fonsecaea monophora CBS 269.37.</title>
        <authorList>
            <person name="Bombassaro A."/>
            <person name="Vinicius W.A."/>
            <person name="De Hoog S."/>
            <person name="Sun J."/>
            <person name="Souza E.M."/>
            <person name="Raittz R.T."/>
            <person name="Costa F."/>
            <person name="Leao A.C."/>
            <person name="Tadra-Sfeir M.Z."/>
            <person name="Baura V."/>
            <person name="Balsanelli E."/>
            <person name="Pedrosa F.O."/>
            <person name="Moreno L.F."/>
            <person name="Steffens M.B."/>
            <person name="Xi L."/>
            <person name="Bocca A.L."/>
            <person name="Felipe M.S."/>
            <person name="Teixeira M."/>
            <person name="Telles Filho F.Q."/>
            <person name="Azevedo C.M."/>
            <person name="Gomes R."/>
            <person name="Vicente V.A."/>
        </authorList>
    </citation>
    <scope>NUCLEOTIDE SEQUENCE [LARGE SCALE GENOMIC DNA]</scope>
    <source>
        <strain evidence="2 3">CBS 269.37</strain>
    </source>
</reference>
<protein>
    <submittedName>
        <fullName evidence="2">Uncharacterized protein</fullName>
    </submittedName>
</protein>
<keyword evidence="3" id="KW-1185">Reference proteome</keyword>
<accession>A0A177FAA4</accession>
<feature type="compositionally biased region" description="Polar residues" evidence="1">
    <location>
        <begin position="58"/>
        <end position="73"/>
    </location>
</feature>
<proteinExistence type="predicted"/>
<dbReference type="GeneID" id="34600212"/>
<dbReference type="AlphaFoldDB" id="A0A177FAA4"/>
<feature type="region of interest" description="Disordered" evidence="1">
    <location>
        <begin position="53"/>
        <end position="146"/>
    </location>
</feature>
<evidence type="ECO:0000256" key="1">
    <source>
        <dbReference type="SAM" id="MobiDB-lite"/>
    </source>
</evidence>
<dbReference type="Proteomes" id="UP000077002">
    <property type="component" value="Unassembled WGS sequence"/>
</dbReference>
<name>A0A177FAA4_9EURO</name>
<dbReference type="EMBL" id="LVKK01000030">
    <property type="protein sequence ID" value="OAG40746.1"/>
    <property type="molecule type" value="Genomic_DNA"/>
</dbReference>
<evidence type="ECO:0000313" key="2">
    <source>
        <dbReference type="EMBL" id="OAG40746.1"/>
    </source>
</evidence>
<dbReference type="RefSeq" id="XP_022512698.1">
    <property type="nucleotide sequence ID" value="XM_022655015.1"/>
</dbReference>
<comment type="caution">
    <text evidence="2">The sequence shown here is derived from an EMBL/GenBank/DDBJ whole genome shotgun (WGS) entry which is preliminary data.</text>
</comment>
<gene>
    <name evidence="2" type="ORF">AYO21_05044</name>
</gene>
<organism evidence="2 3">
    <name type="scientific">Fonsecaea monophora</name>
    <dbReference type="NCBI Taxonomy" id="254056"/>
    <lineage>
        <taxon>Eukaryota</taxon>
        <taxon>Fungi</taxon>
        <taxon>Dikarya</taxon>
        <taxon>Ascomycota</taxon>
        <taxon>Pezizomycotina</taxon>
        <taxon>Eurotiomycetes</taxon>
        <taxon>Chaetothyriomycetidae</taxon>
        <taxon>Chaetothyriales</taxon>
        <taxon>Herpotrichiellaceae</taxon>
        <taxon>Fonsecaea</taxon>
    </lineage>
</organism>
<sequence length="146" mass="15931">MLVTLQALLTGNIGEYLAILPGSPTEDEERAYAGVSKLWLGYMAGNDLDMVDDERDSVSISTTSLTEQPQLPQADTEGAGEGEDPHTDSDEPTLDIDTIRDWRDPITGISGRKLTRRWKTSSMCSSPEIGRKLPGSLPGSKRRPRA</sequence>
<evidence type="ECO:0000313" key="3">
    <source>
        <dbReference type="Proteomes" id="UP000077002"/>
    </source>
</evidence>